<sequence length="72" mass="8115">MNFLAENATEAVKSTYSHFDIFMLVFTILIAIGLVRLLMQRPRKNVLAIGFATVSLLVFLAADYKMVSGWVF</sequence>
<dbReference type="Proteomes" id="UP001596113">
    <property type="component" value="Unassembled WGS sequence"/>
</dbReference>
<evidence type="ECO:0000313" key="3">
    <source>
        <dbReference type="Proteomes" id="UP001596113"/>
    </source>
</evidence>
<gene>
    <name evidence="2" type="ORF">ACFPOF_02970</name>
</gene>
<accession>A0ABW0HL46</accession>
<feature type="transmembrane region" description="Helical" evidence="1">
    <location>
        <begin position="21"/>
        <end position="39"/>
    </location>
</feature>
<keyword evidence="1" id="KW-0472">Membrane</keyword>
<dbReference type="InterPro" id="IPR024490">
    <property type="entry name" value="DUF2759"/>
</dbReference>
<organism evidence="2 3">
    <name type="scientific">Cohnella soli</name>
    <dbReference type="NCBI Taxonomy" id="425005"/>
    <lineage>
        <taxon>Bacteria</taxon>
        <taxon>Bacillati</taxon>
        <taxon>Bacillota</taxon>
        <taxon>Bacilli</taxon>
        <taxon>Bacillales</taxon>
        <taxon>Paenibacillaceae</taxon>
        <taxon>Cohnella</taxon>
    </lineage>
</organism>
<dbReference type="EMBL" id="JBHSMI010000005">
    <property type="protein sequence ID" value="MFC5401683.1"/>
    <property type="molecule type" value="Genomic_DNA"/>
</dbReference>
<comment type="caution">
    <text evidence="2">The sequence shown here is derived from an EMBL/GenBank/DDBJ whole genome shotgun (WGS) entry which is preliminary data.</text>
</comment>
<reference evidence="3" key="1">
    <citation type="journal article" date="2019" name="Int. J. Syst. Evol. Microbiol.">
        <title>The Global Catalogue of Microorganisms (GCM) 10K type strain sequencing project: providing services to taxonomists for standard genome sequencing and annotation.</title>
        <authorList>
            <consortium name="The Broad Institute Genomics Platform"/>
            <consortium name="The Broad Institute Genome Sequencing Center for Infectious Disease"/>
            <person name="Wu L."/>
            <person name="Ma J."/>
        </authorList>
    </citation>
    <scope>NUCLEOTIDE SEQUENCE [LARGE SCALE GENOMIC DNA]</scope>
    <source>
        <strain evidence="3">CGMCC 1.18575</strain>
    </source>
</reference>
<feature type="transmembrane region" description="Helical" evidence="1">
    <location>
        <begin position="46"/>
        <end position="62"/>
    </location>
</feature>
<name>A0ABW0HL46_9BACL</name>
<evidence type="ECO:0000256" key="1">
    <source>
        <dbReference type="SAM" id="Phobius"/>
    </source>
</evidence>
<keyword evidence="1" id="KW-1133">Transmembrane helix</keyword>
<keyword evidence="1" id="KW-0812">Transmembrane</keyword>
<proteinExistence type="predicted"/>
<dbReference type="Pfam" id="PF10958">
    <property type="entry name" value="DUF2759"/>
    <property type="match status" value="1"/>
</dbReference>
<evidence type="ECO:0000313" key="2">
    <source>
        <dbReference type="EMBL" id="MFC5401683.1"/>
    </source>
</evidence>
<dbReference type="RefSeq" id="WP_378129475.1">
    <property type="nucleotide sequence ID" value="NZ_JBHSMI010000005.1"/>
</dbReference>
<protein>
    <submittedName>
        <fullName evidence="2">DUF2759 family protein</fullName>
    </submittedName>
</protein>
<keyword evidence="3" id="KW-1185">Reference proteome</keyword>